<dbReference type="PROSITE" id="PS50011">
    <property type="entry name" value="PROTEIN_KINASE_DOM"/>
    <property type="match status" value="1"/>
</dbReference>
<dbReference type="STRING" id="2282107.A0A286UUT1"/>
<dbReference type="InterPro" id="IPR050494">
    <property type="entry name" value="Ser_Thr_dual-spec_kinase"/>
</dbReference>
<feature type="domain" description="Protein kinase" evidence="10">
    <location>
        <begin position="707"/>
        <end position="1025"/>
    </location>
</feature>
<dbReference type="PROSITE" id="PS00108">
    <property type="entry name" value="PROTEIN_KINASE_ST"/>
    <property type="match status" value="1"/>
</dbReference>
<dbReference type="FunFam" id="1.10.510.10:FF:000078">
    <property type="entry name" value="Serine/threonine-protein kinase PRP4 homolog"/>
    <property type="match status" value="1"/>
</dbReference>
<evidence type="ECO:0000259" key="10">
    <source>
        <dbReference type="PROSITE" id="PS50011"/>
    </source>
</evidence>
<organism evidence="11 12">
    <name type="scientific">Pyrrhoderma noxium</name>
    <dbReference type="NCBI Taxonomy" id="2282107"/>
    <lineage>
        <taxon>Eukaryota</taxon>
        <taxon>Fungi</taxon>
        <taxon>Dikarya</taxon>
        <taxon>Basidiomycota</taxon>
        <taxon>Agaricomycotina</taxon>
        <taxon>Agaricomycetes</taxon>
        <taxon>Hymenochaetales</taxon>
        <taxon>Hymenochaetaceae</taxon>
        <taxon>Pyrrhoderma</taxon>
    </lineage>
</organism>
<dbReference type="InParanoid" id="A0A286UUT1"/>
<evidence type="ECO:0000256" key="3">
    <source>
        <dbReference type="ARBA" id="ARBA00022679"/>
    </source>
</evidence>
<evidence type="ECO:0000256" key="1">
    <source>
        <dbReference type="ARBA" id="ARBA00012513"/>
    </source>
</evidence>
<keyword evidence="5 11" id="KW-0418">Kinase</keyword>
<protein>
    <recommendedName>
        <fullName evidence="1">non-specific serine/threonine protein kinase</fullName>
        <ecNumber evidence="1">2.7.11.1</ecNumber>
    </recommendedName>
</protein>
<keyword evidence="9" id="KW-0472">Membrane</keyword>
<feature type="compositionally biased region" description="Basic and acidic residues" evidence="8">
    <location>
        <begin position="320"/>
        <end position="374"/>
    </location>
</feature>
<feature type="transmembrane region" description="Helical" evidence="9">
    <location>
        <begin position="50"/>
        <end position="71"/>
    </location>
</feature>
<dbReference type="PANTHER" id="PTHR24058">
    <property type="entry name" value="DUAL SPECIFICITY PROTEIN KINASE"/>
    <property type="match status" value="1"/>
</dbReference>
<dbReference type="InterPro" id="IPR000719">
    <property type="entry name" value="Prot_kinase_dom"/>
</dbReference>
<evidence type="ECO:0000256" key="8">
    <source>
        <dbReference type="SAM" id="MobiDB-lite"/>
    </source>
</evidence>
<dbReference type="InterPro" id="IPR044092">
    <property type="entry name" value="STKc_PRP4"/>
</dbReference>
<evidence type="ECO:0000256" key="6">
    <source>
        <dbReference type="ARBA" id="ARBA00022840"/>
    </source>
</evidence>
<evidence type="ECO:0000256" key="4">
    <source>
        <dbReference type="ARBA" id="ARBA00022741"/>
    </source>
</evidence>
<comment type="caution">
    <text evidence="11">The sequence shown here is derived from an EMBL/GenBank/DDBJ whole genome shotgun (WGS) entry which is preliminary data.</text>
</comment>
<dbReference type="Proteomes" id="UP000217199">
    <property type="component" value="Unassembled WGS sequence"/>
</dbReference>
<feature type="compositionally biased region" description="Basic and acidic residues" evidence="8">
    <location>
        <begin position="383"/>
        <end position="432"/>
    </location>
</feature>
<evidence type="ECO:0000256" key="7">
    <source>
        <dbReference type="ARBA" id="ARBA00023596"/>
    </source>
</evidence>
<dbReference type="EC" id="2.7.11.1" evidence="1"/>
<dbReference type="Gene3D" id="3.30.200.20">
    <property type="entry name" value="Phosphorylase Kinase, domain 1"/>
    <property type="match status" value="1"/>
</dbReference>
<feature type="transmembrane region" description="Helical" evidence="9">
    <location>
        <begin position="12"/>
        <end position="38"/>
    </location>
</feature>
<dbReference type="InterPro" id="IPR008271">
    <property type="entry name" value="Ser/Thr_kinase_AS"/>
</dbReference>
<dbReference type="SMART" id="SM00220">
    <property type="entry name" value="S_TKc"/>
    <property type="match status" value="1"/>
</dbReference>
<keyword evidence="2" id="KW-0723">Serine/threonine-protein kinase</keyword>
<dbReference type="PROSITE" id="PS51257">
    <property type="entry name" value="PROKAR_LIPOPROTEIN"/>
    <property type="match status" value="1"/>
</dbReference>
<evidence type="ECO:0000313" key="11">
    <source>
        <dbReference type="EMBL" id="PAV23349.1"/>
    </source>
</evidence>
<keyword evidence="6" id="KW-0067">ATP-binding</keyword>
<feature type="region of interest" description="Disordered" evidence="8">
    <location>
        <begin position="602"/>
        <end position="622"/>
    </location>
</feature>
<feature type="region of interest" description="Disordered" evidence="8">
    <location>
        <begin position="510"/>
        <end position="529"/>
    </location>
</feature>
<keyword evidence="3" id="KW-0808">Transferase</keyword>
<feature type="compositionally biased region" description="Basic and acidic residues" evidence="8">
    <location>
        <begin position="467"/>
        <end position="479"/>
    </location>
</feature>
<dbReference type="AlphaFoldDB" id="A0A286UUT1"/>
<evidence type="ECO:0000256" key="2">
    <source>
        <dbReference type="ARBA" id="ARBA00022527"/>
    </source>
</evidence>
<sequence>MRPQADARTFSRLLYVFIVLILALLLLISCLFLLSQAVRTSPNHALEKNINALVIGISYIVVFLLSMMFCLKRRLSVRLQLSRIPRKRIAVGNGDVPKSVHLAIEEELLRSCAIAYYTIPKVSHRNGWGSPGTKYEGIRFRTAILDTVPEIDAAARAVIPSMPSYSPHIPIYRHLRHIMPLISADAYGETYFQTYVDAVEQARYSDRELSQDEFEMTMEAKSAIEEILRAYRHILNQQIGIITNRDIPTDQGSVTSTVSFIVTISSGRPSSPYFILWVASAIDNCRISPLFFYRTSSTKRTRDDISNGISNGHPTKRARSREERELREDSHPESSRKYDIRTENRERDRYRSERDDGRHGGRERDDYKSSSRRDYNRHRRHDRTSGRDRHDQDRRDGERRHDKDGYSRRSSRPRSESRPRHSDKHQQRNDADSEKEEGEVSAPSSRQPTPVPTGKDISPRPPSSHVELSKDSETKHLEPEIELELEMDSKPVDTLAERRARRQAIRAKYAGVSSTALSTSDSVAVTDTPSPGIRSAISLPPSTSAVADHASQTSPLGTLINVNKEETPTIDSRTSPQVMTPTLDDSDLTKQEELSTILLQSTGETGEEQVSAANYDTSPDWKEDEEKRVRAVVAKDLEHEEEELTDVEEEDLDDMFALDVTEKKKKKKVKKASVAAPALITTTLDSAADAEGYYQIILGEQLDGGKYQVFSSMGKGMFANVVRARVLQRDSSETEKEVAIKIVRSQETMYKAGIKEARILEKLKVADPEDKKHIVRLQRTFEHRGHLCLVFESLSMNLRDLGKRIGNGLNLNAVKTYAQQLFLALSLMKKCNIMHADIKPDNILVNENKTVVKICDLGSASDASENEITPYLVSRFYRAPEIILGVPYDCALDMWSIGCTLYELYTGHILLPGKSNNHMLHLMMKLKGRFNSKLIKKAKFGDQYFDDMGAFESIEKDKVTGADIIVKVHITTPKEDLRTRILKKVSGENENMKQLLSFIDLLDRCLMLDPARRITPKEALIHPFIRG</sequence>
<dbReference type="InterPro" id="IPR011009">
    <property type="entry name" value="Kinase-like_dom_sf"/>
</dbReference>
<gene>
    <name evidence="11" type="ORF">PNOK_0041700</name>
</gene>
<comment type="similarity">
    <text evidence="7">Belongs to the protein kinase superfamily. CMGC Ser/Thr protein kinase family.</text>
</comment>
<keyword evidence="4" id="KW-0547">Nucleotide-binding</keyword>
<dbReference type="GO" id="GO:0004674">
    <property type="term" value="F:protein serine/threonine kinase activity"/>
    <property type="evidence" value="ECO:0007669"/>
    <property type="project" value="UniProtKB-KW"/>
</dbReference>
<dbReference type="PANTHER" id="PTHR24058:SF103">
    <property type="entry name" value="SERINE_THREONINE-PROTEIN KINASE PRP4 HOMOLOG"/>
    <property type="match status" value="1"/>
</dbReference>
<evidence type="ECO:0000256" key="9">
    <source>
        <dbReference type="SAM" id="Phobius"/>
    </source>
</evidence>
<keyword evidence="9" id="KW-1133">Transmembrane helix</keyword>
<feature type="region of interest" description="Disordered" evidence="8">
    <location>
        <begin position="301"/>
        <end position="489"/>
    </location>
</feature>
<keyword evidence="12" id="KW-1185">Reference proteome</keyword>
<dbReference type="GO" id="GO:0005524">
    <property type="term" value="F:ATP binding"/>
    <property type="evidence" value="ECO:0007669"/>
    <property type="project" value="UniProtKB-KW"/>
</dbReference>
<dbReference type="GO" id="GO:0045292">
    <property type="term" value="P:mRNA cis splicing, via spliceosome"/>
    <property type="evidence" value="ECO:0007669"/>
    <property type="project" value="InterPro"/>
</dbReference>
<dbReference type="SUPFAM" id="SSF56112">
    <property type="entry name" value="Protein kinase-like (PK-like)"/>
    <property type="match status" value="1"/>
</dbReference>
<evidence type="ECO:0000313" key="12">
    <source>
        <dbReference type="Proteomes" id="UP000217199"/>
    </source>
</evidence>
<dbReference type="EMBL" id="NBII01000001">
    <property type="protein sequence ID" value="PAV23349.1"/>
    <property type="molecule type" value="Genomic_DNA"/>
</dbReference>
<dbReference type="CDD" id="cd14135">
    <property type="entry name" value="STKc_PRP4"/>
    <property type="match status" value="1"/>
</dbReference>
<accession>A0A286UUT1</accession>
<dbReference type="OrthoDB" id="9332038at2759"/>
<keyword evidence="9" id="KW-0812">Transmembrane</keyword>
<name>A0A286UUT1_9AGAM</name>
<reference evidence="11 12" key="1">
    <citation type="journal article" date="2017" name="Mol. Ecol.">
        <title>Comparative and population genomic landscape of Phellinus noxius: A hypervariable fungus causing root rot in trees.</title>
        <authorList>
            <person name="Chung C.L."/>
            <person name="Lee T.J."/>
            <person name="Akiba M."/>
            <person name="Lee H.H."/>
            <person name="Kuo T.H."/>
            <person name="Liu D."/>
            <person name="Ke H.M."/>
            <person name="Yokoi T."/>
            <person name="Roa M.B."/>
            <person name="Lu M.J."/>
            <person name="Chang Y.Y."/>
            <person name="Ann P.J."/>
            <person name="Tsai J.N."/>
            <person name="Chen C.Y."/>
            <person name="Tzean S.S."/>
            <person name="Ota Y."/>
            <person name="Hattori T."/>
            <person name="Sahashi N."/>
            <person name="Liou R.F."/>
            <person name="Kikuchi T."/>
            <person name="Tsai I.J."/>
        </authorList>
    </citation>
    <scope>NUCLEOTIDE SEQUENCE [LARGE SCALE GENOMIC DNA]</scope>
    <source>
        <strain evidence="11 12">FFPRI411160</strain>
    </source>
</reference>
<dbReference type="Pfam" id="PF00069">
    <property type="entry name" value="Pkinase"/>
    <property type="match status" value="1"/>
</dbReference>
<proteinExistence type="inferred from homology"/>
<dbReference type="Gene3D" id="1.10.510.10">
    <property type="entry name" value="Transferase(Phosphotransferase) domain 1"/>
    <property type="match status" value="1"/>
</dbReference>
<feature type="compositionally biased region" description="Polar residues" evidence="8">
    <location>
        <begin position="512"/>
        <end position="529"/>
    </location>
</feature>
<evidence type="ECO:0000256" key="5">
    <source>
        <dbReference type="ARBA" id="ARBA00022777"/>
    </source>
</evidence>